<protein>
    <recommendedName>
        <fullName evidence="5">FecR protein domain-containing protein</fullName>
    </recommendedName>
</protein>
<feature type="compositionally biased region" description="Basic and acidic residues" evidence="1">
    <location>
        <begin position="640"/>
        <end position="661"/>
    </location>
</feature>
<accession>A0A6L6QK03</accession>
<reference evidence="3 4" key="1">
    <citation type="submission" date="2019-11" db="EMBL/GenBank/DDBJ databases">
        <title>Type strains purchased from KCTC, JCM and DSMZ.</title>
        <authorList>
            <person name="Lu H."/>
        </authorList>
    </citation>
    <scope>NUCLEOTIDE SEQUENCE [LARGE SCALE GENOMIC DNA]</scope>
    <source>
        <strain evidence="3 4">JCM 31587</strain>
    </source>
</reference>
<evidence type="ECO:0008006" key="5">
    <source>
        <dbReference type="Google" id="ProtNLM"/>
    </source>
</evidence>
<dbReference type="PANTHER" id="PTHR34491:SF74">
    <property type="entry name" value="DUF4456 DOMAIN-CONTAINING PROTEIN"/>
    <property type="match status" value="1"/>
</dbReference>
<dbReference type="OrthoDB" id="5485224at2"/>
<feature type="compositionally biased region" description="Basic and acidic residues" evidence="1">
    <location>
        <begin position="429"/>
        <end position="454"/>
    </location>
</feature>
<dbReference type="AlphaFoldDB" id="A0A6L6QK03"/>
<feature type="compositionally biased region" description="Low complexity" evidence="1">
    <location>
        <begin position="605"/>
        <end position="639"/>
    </location>
</feature>
<dbReference type="EMBL" id="WNKX01000010">
    <property type="protein sequence ID" value="MTW11986.1"/>
    <property type="molecule type" value="Genomic_DNA"/>
</dbReference>
<feature type="region of interest" description="Disordered" evidence="1">
    <location>
        <begin position="363"/>
        <end position="661"/>
    </location>
</feature>
<feature type="compositionally biased region" description="Basic and acidic residues" evidence="1">
    <location>
        <begin position="363"/>
        <end position="377"/>
    </location>
</feature>
<dbReference type="InterPro" id="IPR046535">
    <property type="entry name" value="DUF6600"/>
</dbReference>
<feature type="compositionally biased region" description="Basic and acidic residues" evidence="1">
    <location>
        <begin position="543"/>
        <end position="604"/>
    </location>
</feature>
<evidence type="ECO:0000313" key="3">
    <source>
        <dbReference type="EMBL" id="MTW11986.1"/>
    </source>
</evidence>
<feature type="signal peptide" evidence="2">
    <location>
        <begin position="1"/>
        <end position="23"/>
    </location>
</feature>
<feature type="chain" id="PRO_5027028089" description="FecR protein domain-containing protein" evidence="2">
    <location>
        <begin position="24"/>
        <end position="661"/>
    </location>
</feature>
<organism evidence="3 4">
    <name type="scientific">Massilia eburnea</name>
    <dbReference type="NCBI Taxonomy" id="1776165"/>
    <lineage>
        <taxon>Bacteria</taxon>
        <taxon>Pseudomonadati</taxon>
        <taxon>Pseudomonadota</taxon>
        <taxon>Betaproteobacteria</taxon>
        <taxon>Burkholderiales</taxon>
        <taxon>Oxalobacteraceae</taxon>
        <taxon>Telluria group</taxon>
        <taxon>Massilia</taxon>
    </lineage>
</organism>
<evidence type="ECO:0000313" key="4">
    <source>
        <dbReference type="Proteomes" id="UP000472320"/>
    </source>
</evidence>
<keyword evidence="4" id="KW-1185">Reference proteome</keyword>
<dbReference type="Proteomes" id="UP000472320">
    <property type="component" value="Unassembled WGS sequence"/>
</dbReference>
<evidence type="ECO:0000256" key="2">
    <source>
        <dbReference type="SAM" id="SignalP"/>
    </source>
</evidence>
<sequence length="661" mass="76901">MSRKIVHFLVLAALVAVTSVAMADPPARVGRVTVTEGRVTMLVDGEEETGNLMNWPVTSNNHLTTAPGARAEFRVGSTAVRLDGDSDIEVEQLDDERLRLRLNYGTASVRLRDPGMLNDFELLTPQARVTLPEPGAFRVDTERAPDTTVVNVFAGTARVEGAGNMLNARSGKRVEVRGDEIFTALAMRDAFDDWASNRDRRDERPIAARYVPLDMTGYEDLDQYGNWVDDREYGTVWFPRAVPVGWAPYRDGRWVWVSPWGWTWVDNSPWGYAPFHYGRWVTVGGRWCWTPGRVVGRPVWSPALVGWVGGNNWSVSFSSGRPAAPAVGWYPLTPRDRYVPAYRVSADVERRLIWNHRTNERWHDRFPDRDRDGRRDGVTALPRDQFDRGRQIPVNNVARVTPQDVRNVPQMATPPQVTMAPNRPVQWNRDGRDERGNRDRFDRNERGQDRRAEQQRQPLLQTQPQVQPQQQQSQPQQLQLAPQRQIRTDSDERESWRGRNARDEQRRQMTTTSPQQQQPVQLQAAPSQMQQQQQQQQQQQRMDQQRAEQQRMEQQQRIEQQQRAEQQQREEQQRRMEQQQRNEQRMEARDRGGRMEAEERRREAAQMQAAQARQQQASPPPQLQAAPVQQSQPQQQQQQQRREQQEKRHESRNDKREDNNR</sequence>
<dbReference type="PANTHER" id="PTHR34491">
    <property type="entry name" value="A-TYPE INCLUSION PROTEIN, PUTATIVE-RELATED"/>
    <property type="match status" value="1"/>
</dbReference>
<comment type="caution">
    <text evidence="3">The sequence shown here is derived from an EMBL/GenBank/DDBJ whole genome shotgun (WGS) entry which is preliminary data.</text>
</comment>
<dbReference type="Pfam" id="PF20245">
    <property type="entry name" value="DUF6600"/>
    <property type="match status" value="1"/>
</dbReference>
<feature type="compositionally biased region" description="Low complexity" evidence="1">
    <location>
        <begin position="455"/>
        <end position="485"/>
    </location>
</feature>
<evidence type="ECO:0000256" key="1">
    <source>
        <dbReference type="SAM" id="MobiDB-lite"/>
    </source>
</evidence>
<feature type="compositionally biased region" description="Basic and acidic residues" evidence="1">
    <location>
        <begin position="486"/>
        <end position="507"/>
    </location>
</feature>
<name>A0A6L6QK03_9BURK</name>
<feature type="compositionally biased region" description="Low complexity" evidence="1">
    <location>
        <begin position="508"/>
        <end position="542"/>
    </location>
</feature>
<gene>
    <name evidence="3" type="ORF">GM658_15380</name>
</gene>
<proteinExistence type="predicted"/>
<keyword evidence="2" id="KW-0732">Signal</keyword>
<dbReference type="RefSeq" id="WP_155454924.1">
    <property type="nucleotide sequence ID" value="NZ_WNKX01000010.1"/>
</dbReference>